<dbReference type="Gene3D" id="3.40.50.720">
    <property type="entry name" value="NAD(P)-binding Rossmann-like Domain"/>
    <property type="match status" value="1"/>
</dbReference>
<dbReference type="EMBL" id="JAMSHJ010000005">
    <property type="protein sequence ID" value="KAI5407413.1"/>
    <property type="molecule type" value="Genomic_DNA"/>
</dbReference>
<reference evidence="4 5" key="1">
    <citation type="journal article" date="2022" name="Nat. Genet.">
        <title>Improved pea reference genome and pan-genome highlight genomic features and evolutionary characteristics.</title>
        <authorList>
            <person name="Yang T."/>
            <person name="Liu R."/>
            <person name="Luo Y."/>
            <person name="Hu S."/>
            <person name="Wang D."/>
            <person name="Wang C."/>
            <person name="Pandey M.K."/>
            <person name="Ge S."/>
            <person name="Xu Q."/>
            <person name="Li N."/>
            <person name="Li G."/>
            <person name="Huang Y."/>
            <person name="Saxena R.K."/>
            <person name="Ji Y."/>
            <person name="Li M."/>
            <person name="Yan X."/>
            <person name="He Y."/>
            <person name="Liu Y."/>
            <person name="Wang X."/>
            <person name="Xiang C."/>
            <person name="Varshney R.K."/>
            <person name="Ding H."/>
            <person name="Gao S."/>
            <person name="Zong X."/>
        </authorList>
    </citation>
    <scope>NUCLEOTIDE SEQUENCE [LARGE SCALE GENOMIC DNA]</scope>
    <source>
        <strain evidence="4 5">cv. Zhongwan 6</strain>
    </source>
</reference>
<keyword evidence="5" id="KW-1185">Reference proteome</keyword>
<evidence type="ECO:0000256" key="2">
    <source>
        <dbReference type="ARBA" id="ARBA00023002"/>
    </source>
</evidence>
<comment type="caution">
    <text evidence="4">The sequence shown here is derived from an EMBL/GenBank/DDBJ whole genome shotgun (WGS) entry which is preliminary data.</text>
</comment>
<comment type="similarity">
    <text evidence="3">Belongs to the short-chain dehydrogenases/reductases (SDR) family. SDR65C subfamily.</text>
</comment>
<dbReference type="Gramene" id="Psat05G0360900-T1">
    <property type="protein sequence ID" value="KAI5407413.1"/>
    <property type="gene ID" value="KIW84_053609"/>
</dbReference>
<dbReference type="GO" id="GO:0016491">
    <property type="term" value="F:oxidoreductase activity"/>
    <property type="evidence" value="ECO:0007669"/>
    <property type="project" value="UniProtKB-KW"/>
</dbReference>
<dbReference type="Proteomes" id="UP001058974">
    <property type="component" value="Chromosome 5"/>
</dbReference>
<dbReference type="InterPro" id="IPR045000">
    <property type="entry name" value="TR"/>
</dbReference>
<dbReference type="Pfam" id="PF00106">
    <property type="entry name" value="adh_short"/>
    <property type="match status" value="1"/>
</dbReference>
<dbReference type="SUPFAM" id="SSF51735">
    <property type="entry name" value="NAD(P)-binding Rossmann-fold domains"/>
    <property type="match status" value="1"/>
</dbReference>
<dbReference type="AlphaFoldDB" id="A0A9D4WQV5"/>
<gene>
    <name evidence="4" type="ORF">KIW84_053609</name>
</gene>
<sequence>MANSESSSIRSRWTLKGTTALVTGGTRGIGHAVVEELAEFDATLYTCSRNQQELNKCLNKWKEKGFSIHGSVCDATSPPQREELVRKVASVFTGNLNILAMLEQM</sequence>
<evidence type="ECO:0000256" key="1">
    <source>
        <dbReference type="ARBA" id="ARBA00022857"/>
    </source>
</evidence>
<organism evidence="4 5">
    <name type="scientific">Pisum sativum</name>
    <name type="common">Garden pea</name>
    <name type="synonym">Lathyrus oleraceus</name>
    <dbReference type="NCBI Taxonomy" id="3888"/>
    <lineage>
        <taxon>Eukaryota</taxon>
        <taxon>Viridiplantae</taxon>
        <taxon>Streptophyta</taxon>
        <taxon>Embryophyta</taxon>
        <taxon>Tracheophyta</taxon>
        <taxon>Spermatophyta</taxon>
        <taxon>Magnoliopsida</taxon>
        <taxon>eudicotyledons</taxon>
        <taxon>Gunneridae</taxon>
        <taxon>Pentapetalae</taxon>
        <taxon>rosids</taxon>
        <taxon>fabids</taxon>
        <taxon>Fabales</taxon>
        <taxon>Fabaceae</taxon>
        <taxon>Papilionoideae</taxon>
        <taxon>50 kb inversion clade</taxon>
        <taxon>NPAAA clade</taxon>
        <taxon>Hologalegina</taxon>
        <taxon>IRL clade</taxon>
        <taxon>Fabeae</taxon>
        <taxon>Lathyrus</taxon>
    </lineage>
</organism>
<evidence type="ECO:0000256" key="3">
    <source>
        <dbReference type="ARBA" id="ARBA00025714"/>
    </source>
</evidence>
<dbReference type="InterPro" id="IPR036291">
    <property type="entry name" value="NAD(P)-bd_dom_sf"/>
</dbReference>
<dbReference type="PANTHER" id="PTHR42898">
    <property type="entry name" value="TROPINONE REDUCTASE"/>
    <property type="match status" value="1"/>
</dbReference>
<proteinExistence type="inferred from homology"/>
<evidence type="ECO:0000313" key="5">
    <source>
        <dbReference type="Proteomes" id="UP001058974"/>
    </source>
</evidence>
<protein>
    <recommendedName>
        <fullName evidence="6">Tropinone reductase I</fullName>
    </recommendedName>
</protein>
<dbReference type="PANTHER" id="PTHR42898:SF6">
    <property type="entry name" value="NADP-DEPENDENT MANNITOL DEHYDROGENASE"/>
    <property type="match status" value="1"/>
</dbReference>
<name>A0A9D4WQV5_PEA</name>
<keyword evidence="2" id="KW-0560">Oxidoreductase</keyword>
<evidence type="ECO:0000313" key="4">
    <source>
        <dbReference type="EMBL" id="KAI5407413.1"/>
    </source>
</evidence>
<accession>A0A9D4WQV5</accession>
<evidence type="ECO:0008006" key="6">
    <source>
        <dbReference type="Google" id="ProtNLM"/>
    </source>
</evidence>
<dbReference type="InterPro" id="IPR002347">
    <property type="entry name" value="SDR_fam"/>
</dbReference>
<keyword evidence="1" id="KW-0521">NADP</keyword>